<evidence type="ECO:0000256" key="3">
    <source>
        <dbReference type="ARBA" id="ARBA00022475"/>
    </source>
</evidence>
<dbReference type="InterPro" id="IPR000515">
    <property type="entry name" value="MetI-like"/>
</dbReference>
<dbReference type="PANTHER" id="PTHR43163:SF3">
    <property type="entry name" value="PEPTIDE ABC TRANSPORTER PERMEASE PROTEIN"/>
    <property type="match status" value="1"/>
</dbReference>
<dbReference type="InterPro" id="IPR045621">
    <property type="entry name" value="BPD_transp_1_N"/>
</dbReference>
<evidence type="ECO:0000256" key="5">
    <source>
        <dbReference type="ARBA" id="ARBA00022989"/>
    </source>
</evidence>
<dbReference type="Gene3D" id="1.10.3720.10">
    <property type="entry name" value="MetI-like"/>
    <property type="match status" value="1"/>
</dbReference>
<dbReference type="PROSITE" id="PS50928">
    <property type="entry name" value="ABC_TM1"/>
    <property type="match status" value="1"/>
</dbReference>
<dbReference type="Proteomes" id="UP001143330">
    <property type="component" value="Unassembled WGS sequence"/>
</dbReference>
<dbReference type="RefSeq" id="WP_213364006.1">
    <property type="nucleotide sequence ID" value="NZ_BSFM01000011.1"/>
</dbReference>
<feature type="domain" description="ABC transmembrane type-1" evidence="8">
    <location>
        <begin position="95"/>
        <end position="300"/>
    </location>
</feature>
<dbReference type="Pfam" id="PF00528">
    <property type="entry name" value="BPD_transp_1"/>
    <property type="match status" value="1"/>
</dbReference>
<evidence type="ECO:0000256" key="6">
    <source>
        <dbReference type="ARBA" id="ARBA00023136"/>
    </source>
</evidence>
<evidence type="ECO:0000256" key="7">
    <source>
        <dbReference type="RuleBase" id="RU363032"/>
    </source>
</evidence>
<keyword evidence="2 7" id="KW-0813">Transport</keyword>
<comment type="subcellular location">
    <subcellularLocation>
        <location evidence="1 7">Cell membrane</location>
        <topology evidence="1 7">Multi-pass membrane protein</topology>
    </subcellularLocation>
</comment>
<dbReference type="EMBL" id="BSFM01000011">
    <property type="protein sequence ID" value="GLK83801.1"/>
    <property type="molecule type" value="Genomic_DNA"/>
</dbReference>
<gene>
    <name evidence="9" type="ORF">GCM10017653_18710</name>
</gene>
<keyword evidence="3" id="KW-1003">Cell membrane</keyword>
<evidence type="ECO:0000256" key="1">
    <source>
        <dbReference type="ARBA" id="ARBA00004651"/>
    </source>
</evidence>
<reference evidence="9" key="1">
    <citation type="journal article" date="2014" name="Int. J. Syst. Evol. Microbiol.">
        <title>Complete genome sequence of Corynebacterium casei LMG S-19264T (=DSM 44701T), isolated from a smear-ripened cheese.</title>
        <authorList>
            <consortium name="US DOE Joint Genome Institute (JGI-PGF)"/>
            <person name="Walter F."/>
            <person name="Albersmeier A."/>
            <person name="Kalinowski J."/>
            <person name="Ruckert C."/>
        </authorList>
    </citation>
    <scope>NUCLEOTIDE SEQUENCE</scope>
    <source>
        <strain evidence="9">VKM B-2789</strain>
    </source>
</reference>
<evidence type="ECO:0000313" key="9">
    <source>
        <dbReference type="EMBL" id="GLK83801.1"/>
    </source>
</evidence>
<evidence type="ECO:0000313" key="10">
    <source>
        <dbReference type="Proteomes" id="UP001143330"/>
    </source>
</evidence>
<accession>A0A9W6NAT9</accession>
<comment type="similarity">
    <text evidence="7">Belongs to the binding-protein-dependent transport system permease family.</text>
</comment>
<keyword evidence="4 7" id="KW-0812">Transmembrane</keyword>
<feature type="transmembrane region" description="Helical" evidence="7">
    <location>
        <begin position="99"/>
        <end position="123"/>
    </location>
</feature>
<feature type="transmembrane region" description="Helical" evidence="7">
    <location>
        <begin position="239"/>
        <end position="261"/>
    </location>
</feature>
<feature type="transmembrane region" description="Helical" evidence="7">
    <location>
        <begin position="9"/>
        <end position="27"/>
    </location>
</feature>
<sequence>MLVILAKRLAMGIVLVLMASALLFFAGELLPGDFATKLLGSSATPETVEALRRSRGVDAPALARYLQWLGGLFRGDLGTSLTNGREIAPLIATRLKNTLILAGAAALIAVPLAVGLGTLAAIFRNRLFDRAILVLSMVTVATPEFFFAYMAIAVFAVNLHWVPSISIITAGMSFERMLPLLALPVLTLVITSCAHMIRMTRASIVSVMDSDYVGTALLKGLPEWKVVVRHVLPNVMSPIAAVVVLNLADLVVGLIIVEAIFAYPGMGQLMVDSVSKQDITVVQACGLIFAATYILLNMIADLLAIALNPRLRYAR</sequence>
<dbReference type="SUPFAM" id="SSF161098">
    <property type="entry name" value="MetI-like"/>
    <property type="match status" value="1"/>
</dbReference>
<organism evidence="9 10">
    <name type="scientific">Ancylobacter defluvii</name>
    <dbReference type="NCBI Taxonomy" id="1282440"/>
    <lineage>
        <taxon>Bacteria</taxon>
        <taxon>Pseudomonadati</taxon>
        <taxon>Pseudomonadota</taxon>
        <taxon>Alphaproteobacteria</taxon>
        <taxon>Hyphomicrobiales</taxon>
        <taxon>Xanthobacteraceae</taxon>
        <taxon>Ancylobacter</taxon>
    </lineage>
</organism>
<keyword evidence="6 7" id="KW-0472">Membrane</keyword>
<proteinExistence type="inferred from homology"/>
<dbReference type="Pfam" id="PF19300">
    <property type="entry name" value="BPD_transp_1_N"/>
    <property type="match status" value="1"/>
</dbReference>
<dbReference type="GO" id="GO:0005886">
    <property type="term" value="C:plasma membrane"/>
    <property type="evidence" value="ECO:0007669"/>
    <property type="project" value="UniProtKB-SubCell"/>
</dbReference>
<dbReference type="PANTHER" id="PTHR43163">
    <property type="entry name" value="DIPEPTIDE TRANSPORT SYSTEM PERMEASE PROTEIN DPPB-RELATED"/>
    <property type="match status" value="1"/>
</dbReference>
<keyword evidence="10" id="KW-1185">Reference proteome</keyword>
<keyword evidence="5 7" id="KW-1133">Transmembrane helix</keyword>
<feature type="transmembrane region" description="Helical" evidence="7">
    <location>
        <begin position="281"/>
        <end position="307"/>
    </location>
</feature>
<feature type="transmembrane region" description="Helical" evidence="7">
    <location>
        <begin position="132"/>
        <end position="157"/>
    </location>
</feature>
<comment type="caution">
    <text evidence="9">The sequence shown here is derived from an EMBL/GenBank/DDBJ whole genome shotgun (WGS) entry which is preliminary data.</text>
</comment>
<evidence type="ECO:0000256" key="4">
    <source>
        <dbReference type="ARBA" id="ARBA00022692"/>
    </source>
</evidence>
<dbReference type="GO" id="GO:0055085">
    <property type="term" value="P:transmembrane transport"/>
    <property type="evidence" value="ECO:0007669"/>
    <property type="project" value="InterPro"/>
</dbReference>
<dbReference type="AlphaFoldDB" id="A0A9W6NAT9"/>
<protein>
    <submittedName>
        <fullName evidence="9">ABC transporter permease</fullName>
    </submittedName>
</protein>
<reference evidence="9" key="2">
    <citation type="submission" date="2023-01" db="EMBL/GenBank/DDBJ databases">
        <authorList>
            <person name="Sun Q."/>
            <person name="Evtushenko L."/>
        </authorList>
    </citation>
    <scope>NUCLEOTIDE SEQUENCE</scope>
    <source>
        <strain evidence="9">VKM B-2789</strain>
    </source>
</reference>
<dbReference type="InterPro" id="IPR035906">
    <property type="entry name" value="MetI-like_sf"/>
</dbReference>
<evidence type="ECO:0000259" key="8">
    <source>
        <dbReference type="PROSITE" id="PS50928"/>
    </source>
</evidence>
<feature type="transmembrane region" description="Helical" evidence="7">
    <location>
        <begin position="177"/>
        <end position="197"/>
    </location>
</feature>
<dbReference type="CDD" id="cd06261">
    <property type="entry name" value="TM_PBP2"/>
    <property type="match status" value="1"/>
</dbReference>
<evidence type="ECO:0000256" key="2">
    <source>
        <dbReference type="ARBA" id="ARBA00022448"/>
    </source>
</evidence>
<name>A0A9W6NAT9_9HYPH</name>